<dbReference type="eggNOG" id="arCOG01018">
    <property type="taxonomic scope" value="Archaea"/>
</dbReference>
<dbReference type="InterPro" id="IPR029028">
    <property type="entry name" value="Alpha/beta_knot_MTases"/>
</dbReference>
<reference evidence="6 7" key="1">
    <citation type="journal article" date="2009" name="Stand. Genomic Sci.">
        <title>Complete genome sequence of Methanocorpusculum labreanum type strain Z.</title>
        <authorList>
            <person name="Anderson I.J."/>
            <person name="Sieprawska-Lupa M."/>
            <person name="Goltsman E."/>
            <person name="Lapidus A."/>
            <person name="Copeland A."/>
            <person name="Glavina Del Rio T."/>
            <person name="Tice H."/>
            <person name="Dalin E."/>
            <person name="Barry K."/>
            <person name="Pitluck S."/>
            <person name="Hauser L."/>
            <person name="Land M."/>
            <person name="Lucas S."/>
            <person name="Richardson P."/>
            <person name="Whitman W.B."/>
            <person name="Kyrpides N.C."/>
        </authorList>
    </citation>
    <scope>NUCLEOTIDE SEQUENCE [LARGE SCALE GENOMIC DNA]</scope>
    <source>
        <strain evidence="7">ATCC 43576 / DSM 4855 / Z</strain>
    </source>
</reference>
<dbReference type="AlphaFoldDB" id="A2SSK0"/>
<organism evidence="6 7">
    <name type="scientific">Methanocorpusculum labreanum (strain ATCC 43576 / DSM 4855 / Z)</name>
    <dbReference type="NCBI Taxonomy" id="410358"/>
    <lineage>
        <taxon>Archaea</taxon>
        <taxon>Methanobacteriati</taxon>
        <taxon>Methanobacteriota</taxon>
        <taxon>Stenosarchaea group</taxon>
        <taxon>Methanomicrobia</taxon>
        <taxon>Methanomicrobiales</taxon>
        <taxon>Methanocorpusculaceae</taxon>
        <taxon>Methanocorpusculum</taxon>
    </lineage>
</organism>
<dbReference type="SUPFAM" id="SSF75217">
    <property type="entry name" value="alpha/beta knot"/>
    <property type="match status" value="1"/>
</dbReference>
<name>A2SSK0_METLZ</name>
<dbReference type="PANTHER" id="PTHR42786">
    <property type="entry name" value="TRNA/RRNA METHYLTRANSFERASE"/>
    <property type="match status" value="1"/>
</dbReference>
<dbReference type="InterPro" id="IPR029026">
    <property type="entry name" value="tRNA_m1G_MTases_N"/>
</dbReference>
<proteinExistence type="inferred from homology"/>
<evidence type="ECO:0000256" key="1">
    <source>
        <dbReference type="ARBA" id="ARBA00007228"/>
    </source>
</evidence>
<evidence type="ECO:0000313" key="6">
    <source>
        <dbReference type="EMBL" id="ABN07306.1"/>
    </source>
</evidence>
<protein>
    <submittedName>
        <fullName evidence="6">RNA methyltransferase, TrmH family, group 1</fullName>
    </submittedName>
</protein>
<dbReference type="KEGG" id="mla:Mlab_1137"/>
<evidence type="ECO:0000256" key="4">
    <source>
        <dbReference type="ARBA" id="ARBA00022691"/>
    </source>
</evidence>
<accession>A2SSK0</accession>
<dbReference type="PANTHER" id="PTHR42786:SF2">
    <property type="entry name" value="TRNA (CYTIDINE_URIDINE-2'-O-)-METHYLTRANSFERASE TRMJ"/>
    <property type="match status" value="1"/>
</dbReference>
<dbReference type="GO" id="GO:0005829">
    <property type="term" value="C:cytosol"/>
    <property type="evidence" value="ECO:0007669"/>
    <property type="project" value="TreeGrafter"/>
</dbReference>
<dbReference type="InterPro" id="IPR001537">
    <property type="entry name" value="SpoU_MeTrfase"/>
</dbReference>
<dbReference type="Pfam" id="PF00588">
    <property type="entry name" value="SpoU_methylase"/>
    <property type="match status" value="1"/>
</dbReference>
<dbReference type="RefSeq" id="WP_011833509.1">
    <property type="nucleotide sequence ID" value="NC_008942.1"/>
</dbReference>
<dbReference type="OrthoDB" id="372184at2157"/>
<dbReference type="GO" id="GO:0002128">
    <property type="term" value="P:tRNA nucleoside ribose methylation"/>
    <property type="evidence" value="ECO:0007669"/>
    <property type="project" value="TreeGrafter"/>
</dbReference>
<keyword evidence="2 6" id="KW-0489">Methyltransferase</keyword>
<dbReference type="CDD" id="cd18093">
    <property type="entry name" value="SpoU-like_TrmJ"/>
    <property type="match status" value="1"/>
</dbReference>
<dbReference type="PIRSF" id="PIRSF004808">
    <property type="entry name" value="LasT"/>
    <property type="match status" value="1"/>
</dbReference>
<sequence>MPQIDIVLVEPLYEGNIGFAARVMKNFGFHNMVLVNPPKLTMECTARSSHAKDVLENAERISLEEVFARSDLCIATTGGLSKSVSNPMRMPYYSVAELREMIEGIDGRISILFGRENWGLNNEEIAKCDIVCTIPTSDEYPIMNISHAIGIVCYELAHLQRGEYLLANKTEMNALYAHIERFLEGIQHPIEKRETTVLLARRVLGRTRLTVREASTLHGIMRRTEWHLKHPGQAYDAEDREYWPGDED</sequence>
<evidence type="ECO:0000313" key="7">
    <source>
        <dbReference type="Proteomes" id="UP000000365"/>
    </source>
</evidence>
<dbReference type="Gene3D" id="1.10.8.590">
    <property type="match status" value="1"/>
</dbReference>
<dbReference type="GeneID" id="4795554"/>
<dbReference type="EMBL" id="CP000559">
    <property type="protein sequence ID" value="ABN07306.1"/>
    <property type="molecule type" value="Genomic_DNA"/>
</dbReference>
<dbReference type="GO" id="GO:0008173">
    <property type="term" value="F:RNA methyltransferase activity"/>
    <property type="evidence" value="ECO:0007669"/>
    <property type="project" value="InterPro"/>
</dbReference>
<evidence type="ECO:0000256" key="2">
    <source>
        <dbReference type="ARBA" id="ARBA00022603"/>
    </source>
</evidence>
<comment type="similarity">
    <text evidence="1">Belongs to the class IV-like SAM-binding methyltransferase superfamily. RNA methyltransferase TrmH family.</text>
</comment>
<dbReference type="STRING" id="410358.Mlab_1137"/>
<keyword evidence="3 6" id="KW-0808">Transferase</keyword>
<dbReference type="Proteomes" id="UP000000365">
    <property type="component" value="Chromosome"/>
</dbReference>
<evidence type="ECO:0000256" key="3">
    <source>
        <dbReference type="ARBA" id="ARBA00022679"/>
    </source>
</evidence>
<dbReference type="NCBIfam" id="TIGR00050">
    <property type="entry name" value="rRNA_methyl_1"/>
    <property type="match status" value="1"/>
</dbReference>
<keyword evidence="7" id="KW-1185">Reference proteome</keyword>
<evidence type="ECO:0000259" key="5">
    <source>
        <dbReference type="Pfam" id="PF00588"/>
    </source>
</evidence>
<dbReference type="InterPro" id="IPR004384">
    <property type="entry name" value="RNA_MeTrfase_TrmJ/LasT"/>
</dbReference>
<keyword evidence="4" id="KW-0949">S-adenosyl-L-methionine</keyword>
<gene>
    <name evidence="6" type="ordered locus">Mlab_1137</name>
</gene>
<feature type="domain" description="tRNA/rRNA methyltransferase SpoU type" evidence="5">
    <location>
        <begin position="5"/>
        <end position="154"/>
    </location>
</feature>
<dbReference type="GO" id="GO:0003723">
    <property type="term" value="F:RNA binding"/>
    <property type="evidence" value="ECO:0007669"/>
    <property type="project" value="InterPro"/>
</dbReference>
<dbReference type="HOGENOM" id="CLU_056931_3_0_2"/>
<dbReference type="Gene3D" id="3.40.1280.10">
    <property type="match status" value="1"/>
</dbReference>